<dbReference type="HAMAP" id="MF_00311">
    <property type="entry name" value="ATP_synth_E_arch"/>
    <property type="match status" value="1"/>
</dbReference>
<reference evidence="6 7" key="1">
    <citation type="submission" date="2016-10" db="EMBL/GenBank/DDBJ databases">
        <authorList>
            <person name="de Groot N.N."/>
        </authorList>
    </citation>
    <scope>NUCLEOTIDE SEQUENCE [LARGE SCALE GENOMIC DNA]</scope>
    <source>
        <strain evidence="6 7">NLAE-zl-G419</strain>
    </source>
</reference>
<proteinExistence type="inferred from homology"/>
<comment type="similarity">
    <text evidence="1 4">Belongs to the V-ATPase E subunit family.</text>
</comment>
<keyword evidence="4" id="KW-0375">Hydrogen ion transport</keyword>
<dbReference type="OrthoDB" id="1749765at2"/>
<evidence type="ECO:0000256" key="4">
    <source>
        <dbReference type="HAMAP-Rule" id="MF_00311"/>
    </source>
</evidence>
<dbReference type="GO" id="GO:0033178">
    <property type="term" value="C:proton-transporting two-sector ATPase complex, catalytic domain"/>
    <property type="evidence" value="ECO:0007669"/>
    <property type="project" value="InterPro"/>
</dbReference>
<gene>
    <name evidence="4" type="primary">atpE</name>
    <name evidence="5" type="ORF">DBY38_03465</name>
    <name evidence="6" type="ORF">SAMN04487885_11731</name>
</gene>
<keyword evidence="3 4" id="KW-0406">Ion transport</keyword>
<dbReference type="InterPro" id="IPR002842">
    <property type="entry name" value="ATPase_V1_Esu"/>
</dbReference>
<dbReference type="Proteomes" id="UP000246114">
    <property type="component" value="Unassembled WGS sequence"/>
</dbReference>
<dbReference type="GO" id="GO:0005524">
    <property type="term" value="F:ATP binding"/>
    <property type="evidence" value="ECO:0007669"/>
    <property type="project" value="UniProtKB-UniRule"/>
</dbReference>
<name>A0A1I2MWD7_9CLOT</name>
<protein>
    <recommendedName>
        <fullName evidence="4">V-type proton ATPase subunit E</fullName>
    </recommendedName>
    <alternativeName>
        <fullName evidence="4">V-ATPase subunit E</fullName>
    </alternativeName>
</protein>
<dbReference type="Gene3D" id="1.20.5.620">
    <property type="entry name" value="F1F0 ATP synthase subunit B, membrane domain"/>
    <property type="match status" value="1"/>
</dbReference>
<evidence type="ECO:0000313" key="6">
    <source>
        <dbReference type="EMBL" id="SFF95408.1"/>
    </source>
</evidence>
<dbReference type="Pfam" id="PF01991">
    <property type="entry name" value="vATP-synt_E"/>
    <property type="match status" value="1"/>
</dbReference>
<organism evidence="6 7">
    <name type="scientific">Clostridium cadaveris</name>
    <dbReference type="NCBI Taxonomy" id="1529"/>
    <lineage>
        <taxon>Bacteria</taxon>
        <taxon>Bacillati</taxon>
        <taxon>Bacillota</taxon>
        <taxon>Clostridia</taxon>
        <taxon>Eubacteriales</taxon>
        <taxon>Clostridiaceae</taxon>
        <taxon>Clostridium</taxon>
    </lineage>
</organism>
<evidence type="ECO:0000313" key="8">
    <source>
        <dbReference type="Proteomes" id="UP000246114"/>
    </source>
</evidence>
<evidence type="ECO:0000256" key="1">
    <source>
        <dbReference type="ARBA" id="ARBA00005901"/>
    </source>
</evidence>
<dbReference type="Gene3D" id="3.30.2320.30">
    <property type="entry name" value="ATP synthase, E subunit, C-terminal"/>
    <property type="match status" value="1"/>
</dbReference>
<dbReference type="GO" id="GO:0046933">
    <property type="term" value="F:proton-transporting ATP synthase activity, rotational mechanism"/>
    <property type="evidence" value="ECO:0007669"/>
    <property type="project" value="UniProtKB-UniRule"/>
</dbReference>
<dbReference type="EMBL" id="FOOE01000017">
    <property type="protein sequence ID" value="SFF95408.1"/>
    <property type="molecule type" value="Genomic_DNA"/>
</dbReference>
<dbReference type="GO" id="GO:0042777">
    <property type="term" value="P:proton motive force-driven plasma membrane ATP synthesis"/>
    <property type="evidence" value="ECO:0007669"/>
    <property type="project" value="UniProtKB-UniRule"/>
</dbReference>
<dbReference type="eggNOG" id="COG1390">
    <property type="taxonomic scope" value="Bacteria"/>
</dbReference>
<accession>A0A1I2MWD7</accession>
<comment type="function">
    <text evidence="4">Produces ATP from ADP in the presence of a proton gradient across the membrane.</text>
</comment>
<dbReference type="InterPro" id="IPR038495">
    <property type="entry name" value="ATPase_E_C"/>
</dbReference>
<dbReference type="GeneID" id="90545420"/>
<reference evidence="5 8" key="2">
    <citation type="submission" date="2018-03" db="EMBL/GenBank/DDBJ databases">
        <title>The uncultured portion of the human microbiome is neutrally assembled.</title>
        <authorList>
            <person name="Jeraldo P."/>
            <person name="Boardman L."/>
            <person name="White B.A."/>
            <person name="Nelson H."/>
            <person name="Goldenfeld N."/>
            <person name="Chia N."/>
        </authorList>
    </citation>
    <scope>NUCLEOTIDE SEQUENCE [LARGE SCALE GENOMIC DNA]</scope>
    <source>
        <strain evidence="5">CIM:MAG 903</strain>
    </source>
</reference>
<keyword evidence="7" id="KW-1185">Reference proteome</keyword>
<dbReference type="Proteomes" id="UP000182135">
    <property type="component" value="Unassembled WGS sequence"/>
</dbReference>
<evidence type="ECO:0000313" key="5">
    <source>
        <dbReference type="EMBL" id="PWL54855.1"/>
    </source>
</evidence>
<keyword evidence="4" id="KW-0066">ATP synthesis</keyword>
<sequence length="198" mass="22420">MSNLNNLTSKILEDANLKAAEIIEKAKADETAIINKRAKEAQDIKKSMIDKANMEAEIRKERIISGAELKVRNEKLRAKGEVIEKVFIKALETLKEMPSDKFVNILKGYITTIDIVGDEELIIPAKYKEAVSLALKDINEELKKNNKLGEIKLYDGHREVESGFIVAKNGIEGNYTFESLLNYYRDELQGEIVKTLFS</sequence>
<evidence type="ECO:0000313" key="7">
    <source>
        <dbReference type="Proteomes" id="UP000182135"/>
    </source>
</evidence>
<dbReference type="GO" id="GO:0046961">
    <property type="term" value="F:proton-transporting ATPase activity, rotational mechanism"/>
    <property type="evidence" value="ECO:0007669"/>
    <property type="project" value="InterPro"/>
</dbReference>
<dbReference type="STRING" id="1529.SAMN04487885_11731"/>
<keyword evidence="2 4" id="KW-0813">Transport</keyword>
<dbReference type="EMBL" id="QAMZ01000018">
    <property type="protein sequence ID" value="PWL54855.1"/>
    <property type="molecule type" value="Genomic_DNA"/>
</dbReference>
<evidence type="ECO:0000256" key="2">
    <source>
        <dbReference type="ARBA" id="ARBA00022448"/>
    </source>
</evidence>
<dbReference type="RefSeq" id="WP_027639141.1">
    <property type="nucleotide sequence ID" value="NZ_BAAACD010000003.1"/>
</dbReference>
<dbReference type="SUPFAM" id="SSF160527">
    <property type="entry name" value="V-type ATPase subunit E-like"/>
    <property type="match status" value="1"/>
</dbReference>
<dbReference type="AlphaFoldDB" id="A0A1I2MWD7"/>
<evidence type="ECO:0000256" key="3">
    <source>
        <dbReference type="ARBA" id="ARBA00023065"/>
    </source>
</evidence>